<reference evidence="1" key="2">
    <citation type="journal article" date="2022" name="New Phytol.">
        <title>Evolutionary transition to the ectomycorrhizal habit in the genomes of a hyperdiverse lineage of mushroom-forming fungi.</title>
        <authorList>
            <person name="Looney B."/>
            <person name="Miyauchi S."/>
            <person name="Morin E."/>
            <person name="Drula E."/>
            <person name="Courty P.E."/>
            <person name="Kohler A."/>
            <person name="Kuo A."/>
            <person name="LaButti K."/>
            <person name="Pangilinan J."/>
            <person name="Lipzen A."/>
            <person name="Riley R."/>
            <person name="Andreopoulos W."/>
            <person name="He G."/>
            <person name="Johnson J."/>
            <person name="Nolan M."/>
            <person name="Tritt A."/>
            <person name="Barry K.W."/>
            <person name="Grigoriev I.V."/>
            <person name="Nagy L.G."/>
            <person name="Hibbett D."/>
            <person name="Henrissat B."/>
            <person name="Matheny P.B."/>
            <person name="Labbe J."/>
            <person name="Martin F.M."/>
        </authorList>
    </citation>
    <scope>NUCLEOTIDE SEQUENCE</scope>
    <source>
        <strain evidence="1">EC-137</strain>
    </source>
</reference>
<sequence>MSSLSGSYEKGSASLTTPEVRSFAATLTEAERRSVWRKIDLRLLPPLTLIFLLSFLDRTNIGNAKIAGMAADLGLTGVRYNIAAAIFFITYGLFEIPCNIILKLVKPSRWIPGIMVAWGIVMTLMCLVNSFSGLVVCRVFLGIAESGLFPGLAYYVSVWYPRSMHALRLSLFLSCASLAGAFGGILAYGIEKLNGTAGLHGWQWIFLIEGLVTVTIAFCAYLFRVVVDSPDMANFLVQTEKEYLIEALLESSKHENTSYRFEFVLQALRDPKAWALAILYFCALEALYSVALFLPPIIASLGFTGPEAQLLGIPPFAWASVYTIVAGAASDRAGVRGPFIAFNCCICIIGYSLAYASNGKPAMGYAAVVVSATAAYSNASLLPAWISVNMSGEVKRGAGLALGIGFGSLGGLVASFVYHDPPKYHNGHGTALGLMAFGLVCSCVLMYWFNTLNQGKAEQCQHEGITENMRDNFRDMGDASPLFKYVI</sequence>
<dbReference type="Proteomes" id="UP000814128">
    <property type="component" value="Unassembled WGS sequence"/>
</dbReference>
<protein>
    <submittedName>
        <fullName evidence="1">Major facilitator superfamily domain-containing protein</fullName>
    </submittedName>
</protein>
<evidence type="ECO:0000313" key="1">
    <source>
        <dbReference type="EMBL" id="KAI0032903.1"/>
    </source>
</evidence>
<name>A0ACB8QME0_9AGAM</name>
<proteinExistence type="predicted"/>
<evidence type="ECO:0000313" key="2">
    <source>
        <dbReference type="Proteomes" id="UP000814128"/>
    </source>
</evidence>
<keyword evidence="2" id="KW-1185">Reference proteome</keyword>
<organism evidence="1 2">
    <name type="scientific">Vararia minispora EC-137</name>
    <dbReference type="NCBI Taxonomy" id="1314806"/>
    <lineage>
        <taxon>Eukaryota</taxon>
        <taxon>Fungi</taxon>
        <taxon>Dikarya</taxon>
        <taxon>Basidiomycota</taxon>
        <taxon>Agaricomycotina</taxon>
        <taxon>Agaricomycetes</taxon>
        <taxon>Russulales</taxon>
        <taxon>Lachnocladiaceae</taxon>
        <taxon>Vararia</taxon>
    </lineage>
</organism>
<reference evidence="1" key="1">
    <citation type="submission" date="2021-02" db="EMBL/GenBank/DDBJ databases">
        <authorList>
            <consortium name="DOE Joint Genome Institute"/>
            <person name="Ahrendt S."/>
            <person name="Looney B.P."/>
            <person name="Miyauchi S."/>
            <person name="Morin E."/>
            <person name="Drula E."/>
            <person name="Courty P.E."/>
            <person name="Chicoki N."/>
            <person name="Fauchery L."/>
            <person name="Kohler A."/>
            <person name="Kuo A."/>
            <person name="Labutti K."/>
            <person name="Pangilinan J."/>
            <person name="Lipzen A."/>
            <person name="Riley R."/>
            <person name="Andreopoulos W."/>
            <person name="He G."/>
            <person name="Johnson J."/>
            <person name="Barry K.W."/>
            <person name="Grigoriev I.V."/>
            <person name="Nagy L."/>
            <person name="Hibbett D."/>
            <person name="Henrissat B."/>
            <person name="Matheny P.B."/>
            <person name="Labbe J."/>
            <person name="Martin F."/>
        </authorList>
    </citation>
    <scope>NUCLEOTIDE SEQUENCE</scope>
    <source>
        <strain evidence="1">EC-137</strain>
    </source>
</reference>
<dbReference type="EMBL" id="MU273533">
    <property type="protein sequence ID" value="KAI0032903.1"/>
    <property type="molecule type" value="Genomic_DNA"/>
</dbReference>
<accession>A0ACB8QME0</accession>
<comment type="caution">
    <text evidence="1">The sequence shown here is derived from an EMBL/GenBank/DDBJ whole genome shotgun (WGS) entry which is preliminary data.</text>
</comment>
<gene>
    <name evidence="1" type="ORF">K488DRAFT_85430</name>
</gene>